<dbReference type="Gene3D" id="3.10.105.10">
    <property type="entry name" value="Dipeptide-binding Protein, Domain 3"/>
    <property type="match status" value="1"/>
</dbReference>
<gene>
    <name evidence="2" type="ORF">C7476_1074</name>
</gene>
<evidence type="ECO:0000313" key="3">
    <source>
        <dbReference type="Proteomes" id="UP000253324"/>
    </source>
</evidence>
<dbReference type="GO" id="GO:0043190">
    <property type="term" value="C:ATP-binding cassette (ABC) transporter complex"/>
    <property type="evidence" value="ECO:0007669"/>
    <property type="project" value="InterPro"/>
</dbReference>
<dbReference type="RefSeq" id="WP_245426334.1">
    <property type="nucleotide sequence ID" value="NZ_QPJM01000007.1"/>
</dbReference>
<proteinExistence type="predicted"/>
<feature type="domain" description="ABC-type glycine betaine transport system substrate-binding" evidence="1">
    <location>
        <begin position="30"/>
        <end position="307"/>
    </location>
</feature>
<dbReference type="SUPFAM" id="SSF53850">
    <property type="entry name" value="Periplasmic binding protein-like II"/>
    <property type="match status" value="1"/>
</dbReference>
<dbReference type="GO" id="GO:0022857">
    <property type="term" value="F:transmembrane transporter activity"/>
    <property type="evidence" value="ECO:0007669"/>
    <property type="project" value="InterPro"/>
</dbReference>
<reference evidence="2 3" key="1">
    <citation type="submission" date="2018-07" db="EMBL/GenBank/DDBJ databases">
        <title>Genomic Encyclopedia of Type Strains, Phase III (KMG-III): the genomes of soil and plant-associated and newly described type strains.</title>
        <authorList>
            <person name="Whitman W."/>
        </authorList>
    </citation>
    <scope>NUCLEOTIDE SEQUENCE [LARGE SCALE GENOMIC DNA]</scope>
    <source>
        <strain evidence="2 3">31-25a</strain>
    </source>
</reference>
<comment type="caution">
    <text evidence="2">The sequence shown here is derived from an EMBL/GenBank/DDBJ whole genome shotgun (WGS) entry which is preliminary data.</text>
</comment>
<dbReference type="EMBL" id="QPJM01000007">
    <property type="protein sequence ID" value="RCW82594.1"/>
    <property type="molecule type" value="Genomic_DNA"/>
</dbReference>
<dbReference type="Pfam" id="PF04069">
    <property type="entry name" value="OpuAC"/>
    <property type="match status" value="1"/>
</dbReference>
<dbReference type="AlphaFoldDB" id="A0A368YWN3"/>
<protein>
    <submittedName>
        <fullName evidence="2">Glycine betaine/proline transport system substrate-binding protein</fullName>
    </submittedName>
</protein>
<dbReference type="CDD" id="cd13642">
    <property type="entry name" value="PBP2_BCP_1"/>
    <property type="match status" value="1"/>
</dbReference>
<sequence length="323" mass="35622">MRQRLTRLGQFAGLVLSIWMTFPATSIAADLVVAMPNWPSGQVTANIIKTTLEANMHMSVDVEEMGTMTAFAGLASGEVDVHPEVWLPNLNSLVEKYGNKVQLADFGVPAWQGICTTRQTVDKTGIHAVADLLDPKKTAAFDTDGDGQGEMWIGAEAWSSTVIERIRANSYGYAKTMRLLEMPEEMGMAAVDAAEATDTPIIFACYSPHVVFKLHDIVKLDEPAYDASKWHVILPADDPDWLAKSNAPVAWDTARFHIAYSKTLATGKPEVTRFLENIDFTPDEITEMSYAVEVDRQPPADYAKAWVGKNADRVEKWLKGTAK</sequence>
<organism evidence="2 3">
    <name type="scientific">Phyllobacterium bourgognense</name>
    <dbReference type="NCBI Taxonomy" id="314236"/>
    <lineage>
        <taxon>Bacteria</taxon>
        <taxon>Pseudomonadati</taxon>
        <taxon>Pseudomonadota</taxon>
        <taxon>Alphaproteobacteria</taxon>
        <taxon>Hyphomicrobiales</taxon>
        <taxon>Phyllobacteriaceae</taxon>
        <taxon>Phyllobacterium</taxon>
    </lineage>
</organism>
<name>A0A368YWN3_9HYPH</name>
<dbReference type="Gene3D" id="3.40.190.10">
    <property type="entry name" value="Periplasmic binding protein-like II"/>
    <property type="match status" value="1"/>
</dbReference>
<accession>A0A368YWN3</accession>
<evidence type="ECO:0000313" key="2">
    <source>
        <dbReference type="EMBL" id="RCW82594.1"/>
    </source>
</evidence>
<dbReference type="Proteomes" id="UP000253324">
    <property type="component" value="Unassembled WGS sequence"/>
</dbReference>
<dbReference type="Gene3D" id="3.40.190.100">
    <property type="entry name" value="Glycine betaine-binding periplasmic protein, domain 2"/>
    <property type="match status" value="1"/>
</dbReference>
<keyword evidence="3" id="KW-1185">Reference proteome</keyword>
<evidence type="ECO:0000259" key="1">
    <source>
        <dbReference type="Pfam" id="PF04069"/>
    </source>
</evidence>
<dbReference type="InterPro" id="IPR007210">
    <property type="entry name" value="ABC_Gly_betaine_transp_sub-bd"/>
</dbReference>